<dbReference type="PROSITE" id="PS51127">
    <property type="entry name" value="BIG1"/>
    <property type="match status" value="1"/>
</dbReference>
<protein>
    <recommendedName>
        <fullName evidence="2">Big-1 domain-containing protein</fullName>
    </recommendedName>
</protein>
<name>A0A248KG89_9ENTR</name>
<dbReference type="AlphaFoldDB" id="A0A248KG89"/>
<dbReference type="InterPro" id="IPR003344">
    <property type="entry name" value="Big_1_dom"/>
</dbReference>
<comment type="similarity">
    <text evidence="1">Belongs to the intimin/invasin family.</text>
</comment>
<dbReference type="Gene3D" id="2.60.40.10">
    <property type="entry name" value="Immunoglobulins"/>
    <property type="match status" value="2"/>
</dbReference>
<dbReference type="PANTHER" id="PTHR39576:SF2">
    <property type="entry name" value="ATTACHING AND EFFACING PROTEIN HOMOLOG-RELATED"/>
    <property type="match status" value="1"/>
</dbReference>
<dbReference type="Pfam" id="PF02369">
    <property type="entry name" value="Big_1"/>
    <property type="match status" value="1"/>
</dbReference>
<dbReference type="EMBL" id="CP022114">
    <property type="protein sequence ID" value="ASG62708.1"/>
    <property type="molecule type" value="Genomic_DNA"/>
</dbReference>
<dbReference type="InterPro" id="IPR008964">
    <property type="entry name" value="Invasin/intimin_cell_adhesion"/>
</dbReference>
<accession>A0A248KG89</accession>
<proteinExistence type="inferred from homology"/>
<dbReference type="PANTHER" id="PTHR39576">
    <property type="entry name" value="ATTACHING AND EFFACING PROTEIN HOMOLOG-RELATED-RELATED"/>
    <property type="match status" value="1"/>
</dbReference>
<feature type="domain" description="Big-1" evidence="2">
    <location>
        <begin position="16"/>
        <end position="105"/>
    </location>
</feature>
<dbReference type="GO" id="GO:0009279">
    <property type="term" value="C:cell outer membrane"/>
    <property type="evidence" value="ECO:0007669"/>
    <property type="project" value="TreeGrafter"/>
</dbReference>
<organism evidence="3 4">
    <name type="scientific">Kluyvera genomosp. 3</name>
    <dbReference type="NCBI Taxonomy" id="2774055"/>
    <lineage>
        <taxon>Bacteria</taxon>
        <taxon>Pseudomonadati</taxon>
        <taxon>Pseudomonadota</taxon>
        <taxon>Gammaproteobacteria</taxon>
        <taxon>Enterobacterales</taxon>
        <taxon>Enterobacteriaceae</taxon>
        <taxon>Kluyvera</taxon>
    </lineage>
</organism>
<sequence length="157" mass="15919">MTVSFRGDPATATIAEGDIAVTINDAKANGLDANQVEVKVTDASGNPLPFQSVTLSADNGALINSTMTTGADGKGRTIISSLRAGTSRVTASINGNSLSADVNFIADAGSVRIRALEVIRDGVIADNVATAEVRVSATDIHNNPVSNQIVNLSAPAG</sequence>
<dbReference type="SMART" id="SM00634">
    <property type="entry name" value="BID_1"/>
    <property type="match status" value="1"/>
</dbReference>
<dbReference type="FunFam" id="2.60.40.10:FF:000182">
    <property type="entry name" value="Gamma intimin"/>
    <property type="match status" value="1"/>
</dbReference>
<reference evidence="3 4" key="1">
    <citation type="submission" date="2017-06" db="EMBL/GenBank/DDBJ databases">
        <title>Origin of plasmid-mediated fosfomycin resistance gene fosA3.</title>
        <authorList>
            <person name="Ito R."/>
            <person name="Pacey M.P."/>
            <person name="Doi Y."/>
        </authorList>
    </citation>
    <scope>NUCLEOTIDE SEQUENCE [LARGE SCALE GENOMIC DNA]</scope>
    <source>
        <strain evidence="3 4">YDC799</strain>
    </source>
</reference>
<gene>
    <name evidence="3" type="ORF">CEW81_03465</name>
</gene>
<evidence type="ECO:0000259" key="2">
    <source>
        <dbReference type="PROSITE" id="PS51127"/>
    </source>
</evidence>
<dbReference type="InterPro" id="IPR051715">
    <property type="entry name" value="Intimin-Invasin_domain"/>
</dbReference>
<evidence type="ECO:0000313" key="3">
    <source>
        <dbReference type="EMBL" id="ASG62708.1"/>
    </source>
</evidence>
<dbReference type="InterPro" id="IPR013783">
    <property type="entry name" value="Ig-like_fold"/>
</dbReference>
<dbReference type="Proteomes" id="UP000197098">
    <property type="component" value="Chromosome"/>
</dbReference>
<evidence type="ECO:0000313" key="4">
    <source>
        <dbReference type="Proteomes" id="UP000197098"/>
    </source>
</evidence>
<dbReference type="SUPFAM" id="SSF49373">
    <property type="entry name" value="Invasin/intimin cell-adhesion fragments"/>
    <property type="match status" value="2"/>
</dbReference>
<evidence type="ECO:0000256" key="1">
    <source>
        <dbReference type="ARBA" id="ARBA00010116"/>
    </source>
</evidence>